<dbReference type="PANTHER" id="PTHR30319">
    <property type="entry name" value="PHENYLACETIC ACID REGULATOR-RELATED TRANSCRIPTIONAL REPRESSOR"/>
    <property type="match status" value="1"/>
</dbReference>
<comment type="caution">
    <text evidence="4">The sequence shown here is derived from an EMBL/GenBank/DDBJ whole genome shotgun (WGS) entry which is preliminary data.</text>
</comment>
<sequence length="287" mass="31402">MTPAGNGAAGSVGQPSTRSLILDIYGAEIRALGGWLAIAALVALMADLGHDAQAVRAAVSRMKASALLTADTRDGVAGYRLTESALEILRDGDQRLFQASAPPGLDDGWVVAVFSVPEQSRERRHRLRALLIRLGFGQVTPGAWMAPSRIEREARRLLDRAQLAQYVSLFEGDYRGCAEIGTVAARAWDMGAMDRQYREFIAKHRRTARTWRARQRDNRRAFIDYMEVLAAWRPVAYLDPGLPGELLPARWSGDAARGLFAELHATLATRAGAHVEAIVSEARAEEA</sequence>
<gene>
    <name evidence="4" type="ORF">JF886_09060</name>
</gene>
<dbReference type="InterPro" id="IPR013225">
    <property type="entry name" value="PaaX_C"/>
</dbReference>
<proteinExistence type="predicted"/>
<dbReference type="Pfam" id="PF20803">
    <property type="entry name" value="PaaX_M"/>
    <property type="match status" value="1"/>
</dbReference>
<feature type="domain" description="Transcriptional repressor PaaX-like central Cas2-like" evidence="3">
    <location>
        <begin position="105"/>
        <end position="177"/>
    </location>
</feature>
<dbReference type="InterPro" id="IPR011965">
    <property type="entry name" value="PaaX_trns_reg"/>
</dbReference>
<evidence type="ECO:0000259" key="2">
    <source>
        <dbReference type="Pfam" id="PF08223"/>
    </source>
</evidence>
<dbReference type="Pfam" id="PF08223">
    <property type="entry name" value="PaaX_C"/>
    <property type="match status" value="1"/>
</dbReference>
<feature type="domain" description="Transcriptional repressor PaaX-like N-terminal" evidence="1">
    <location>
        <begin position="17"/>
        <end position="84"/>
    </location>
</feature>
<dbReference type="PIRSF" id="PIRSF020623">
    <property type="entry name" value="PaaX"/>
    <property type="match status" value="1"/>
</dbReference>
<dbReference type="Gene3D" id="3.30.70.2650">
    <property type="match status" value="1"/>
</dbReference>
<dbReference type="EMBL" id="JAEKNS010000095">
    <property type="protein sequence ID" value="MBJ7594991.1"/>
    <property type="molecule type" value="Genomic_DNA"/>
</dbReference>
<dbReference type="GO" id="GO:0006351">
    <property type="term" value="P:DNA-templated transcription"/>
    <property type="evidence" value="ECO:0007669"/>
    <property type="project" value="InterPro"/>
</dbReference>
<protein>
    <submittedName>
        <fullName evidence="4">PaaX family transcriptional regulator</fullName>
    </submittedName>
</protein>
<accession>A0A934K2H0</accession>
<evidence type="ECO:0000313" key="5">
    <source>
        <dbReference type="Proteomes" id="UP000606991"/>
    </source>
</evidence>
<dbReference type="InterPro" id="IPR036388">
    <property type="entry name" value="WH-like_DNA-bd_sf"/>
</dbReference>
<dbReference type="InterPro" id="IPR012906">
    <property type="entry name" value="PaaX-like_N"/>
</dbReference>
<organism evidence="4 5">
    <name type="scientific">Candidatus Aeolococcus gillhamiae</name>
    <dbReference type="NCBI Taxonomy" id="3127015"/>
    <lineage>
        <taxon>Bacteria</taxon>
        <taxon>Bacillati</taxon>
        <taxon>Candidatus Dormiibacterota</taxon>
        <taxon>Candidatus Dormibacteria</taxon>
        <taxon>Candidatus Aeolococcales</taxon>
        <taxon>Candidatus Aeolococcaceae</taxon>
        <taxon>Candidatus Aeolococcus</taxon>
    </lineage>
</organism>
<evidence type="ECO:0000259" key="3">
    <source>
        <dbReference type="Pfam" id="PF20803"/>
    </source>
</evidence>
<dbReference type="Pfam" id="PF07848">
    <property type="entry name" value="PaaX"/>
    <property type="match status" value="1"/>
</dbReference>
<dbReference type="PANTHER" id="PTHR30319:SF1">
    <property type="entry name" value="TRANSCRIPTIONAL REPRESSOR PAAX"/>
    <property type="match status" value="1"/>
</dbReference>
<dbReference type="InterPro" id="IPR048846">
    <property type="entry name" value="PaaX-like_central"/>
</dbReference>
<evidence type="ECO:0000313" key="4">
    <source>
        <dbReference type="EMBL" id="MBJ7594991.1"/>
    </source>
</evidence>
<evidence type="ECO:0000259" key="1">
    <source>
        <dbReference type="Pfam" id="PF07848"/>
    </source>
</evidence>
<name>A0A934K2H0_9BACT</name>
<dbReference type="AlphaFoldDB" id="A0A934K2H0"/>
<dbReference type="RefSeq" id="WP_337311690.1">
    <property type="nucleotide sequence ID" value="NZ_JAEKNS010000095.1"/>
</dbReference>
<dbReference type="Gene3D" id="1.10.10.10">
    <property type="entry name" value="Winged helix-like DNA-binding domain superfamily/Winged helix DNA-binding domain"/>
    <property type="match status" value="1"/>
</dbReference>
<feature type="domain" description="Transcriptional repressor PaaX-like C-terminal" evidence="2">
    <location>
        <begin position="188"/>
        <end position="276"/>
    </location>
</feature>
<reference evidence="4 5" key="1">
    <citation type="submission" date="2020-10" db="EMBL/GenBank/DDBJ databases">
        <title>Ca. Dormibacterota MAGs.</title>
        <authorList>
            <person name="Montgomery K."/>
        </authorList>
    </citation>
    <scope>NUCLEOTIDE SEQUENCE [LARGE SCALE GENOMIC DNA]</scope>
    <source>
        <strain evidence="4">SC8812_S17_18</strain>
    </source>
</reference>
<dbReference type="Gene3D" id="1.20.58.1460">
    <property type="match status" value="1"/>
</dbReference>
<dbReference type="Proteomes" id="UP000606991">
    <property type="component" value="Unassembled WGS sequence"/>
</dbReference>